<evidence type="ECO:0000313" key="2">
    <source>
        <dbReference type="EMBL" id="XDQ45196.1"/>
    </source>
</evidence>
<feature type="region of interest" description="Disordered" evidence="1">
    <location>
        <begin position="44"/>
        <end position="69"/>
    </location>
</feature>
<sequence length="69" mass="6976">MKALVVNRTPKKPPAPSGTAAPASVVAARPAESGVRTEFVRAVDPPIARGAGDGAGRPSKASSRCEVPR</sequence>
<gene>
    <name evidence="2" type="ORF">AB5J52_24715</name>
</gene>
<name>A0AB39QRA2_9ACTN</name>
<protein>
    <submittedName>
        <fullName evidence="2">Uncharacterized protein</fullName>
    </submittedName>
</protein>
<proteinExistence type="predicted"/>
<accession>A0AB39QRA2</accession>
<reference evidence="2" key="1">
    <citation type="submission" date="2024-07" db="EMBL/GenBank/DDBJ databases">
        <authorList>
            <person name="Yu S.T."/>
        </authorList>
    </citation>
    <scope>NUCLEOTIDE SEQUENCE</scope>
    <source>
        <strain evidence="2">R39</strain>
    </source>
</reference>
<dbReference type="EMBL" id="CP163441">
    <property type="protein sequence ID" value="XDQ45196.1"/>
    <property type="molecule type" value="Genomic_DNA"/>
</dbReference>
<organism evidence="2">
    <name type="scientific">Streptomyces sp. R39</name>
    <dbReference type="NCBI Taxonomy" id="3238631"/>
    <lineage>
        <taxon>Bacteria</taxon>
        <taxon>Bacillati</taxon>
        <taxon>Actinomycetota</taxon>
        <taxon>Actinomycetes</taxon>
        <taxon>Kitasatosporales</taxon>
        <taxon>Streptomycetaceae</taxon>
        <taxon>Streptomyces</taxon>
    </lineage>
</organism>
<dbReference type="AlphaFoldDB" id="A0AB39QRA2"/>
<evidence type="ECO:0000256" key="1">
    <source>
        <dbReference type="SAM" id="MobiDB-lite"/>
    </source>
</evidence>
<feature type="region of interest" description="Disordered" evidence="1">
    <location>
        <begin position="1"/>
        <end position="24"/>
    </location>
</feature>
<dbReference type="RefSeq" id="WP_369223915.1">
    <property type="nucleotide sequence ID" value="NZ_CP163441.1"/>
</dbReference>